<evidence type="ECO:0000256" key="1">
    <source>
        <dbReference type="SAM" id="Phobius"/>
    </source>
</evidence>
<keyword evidence="1" id="KW-0472">Membrane</keyword>
<protein>
    <submittedName>
        <fullName evidence="2">Uncharacterized protein</fullName>
    </submittedName>
</protein>
<proteinExistence type="predicted"/>
<keyword evidence="1" id="KW-0812">Transmembrane</keyword>
<organism evidence="2 3">
    <name type="scientific">Brassica napus</name>
    <name type="common">Rape</name>
    <dbReference type="NCBI Taxonomy" id="3708"/>
    <lineage>
        <taxon>Eukaryota</taxon>
        <taxon>Viridiplantae</taxon>
        <taxon>Streptophyta</taxon>
        <taxon>Embryophyta</taxon>
        <taxon>Tracheophyta</taxon>
        <taxon>Spermatophyta</taxon>
        <taxon>Magnoliopsida</taxon>
        <taxon>eudicotyledons</taxon>
        <taxon>Gunneridae</taxon>
        <taxon>Pentapetalae</taxon>
        <taxon>rosids</taxon>
        <taxon>malvids</taxon>
        <taxon>Brassicales</taxon>
        <taxon>Brassicaceae</taxon>
        <taxon>Brassiceae</taxon>
        <taxon>Brassica</taxon>
    </lineage>
</organism>
<evidence type="ECO:0000313" key="2">
    <source>
        <dbReference type="EMBL" id="KAH0873311.1"/>
    </source>
</evidence>
<dbReference type="EMBL" id="JAGKQM010000016">
    <property type="protein sequence ID" value="KAH0873311.1"/>
    <property type="molecule type" value="Genomic_DNA"/>
</dbReference>
<sequence length="211" mass="23426">MSSQLTTETVCSVNSPLPLSPPDLLNLSGSALDLLDYPPPLTLRFLGLAFLLWFVSNTNEETSLHRDNLCLFQRKGHNRSLTVAPAHPHQLDYAALPLFLSLIPTDLLIYTGIIFPIACVYGLYSTVLSDNSLRLCQPFLPNSTMVSEKKISSTASPSCLPIMLLSGPNRLLTPLRNPFTRVFNVVSGYLKQRSSCGFKDSSEDYMRIYLL</sequence>
<keyword evidence="3" id="KW-1185">Reference proteome</keyword>
<evidence type="ECO:0000313" key="3">
    <source>
        <dbReference type="Proteomes" id="UP000824890"/>
    </source>
</evidence>
<accession>A0ABQ7YZF1</accession>
<dbReference type="Proteomes" id="UP000824890">
    <property type="component" value="Unassembled WGS sequence"/>
</dbReference>
<keyword evidence="1" id="KW-1133">Transmembrane helix</keyword>
<name>A0ABQ7YZF1_BRANA</name>
<gene>
    <name evidence="2" type="ORF">HID58_070673</name>
</gene>
<reference evidence="2 3" key="1">
    <citation type="submission" date="2021-05" db="EMBL/GenBank/DDBJ databases">
        <title>Genome Assembly of Synthetic Allotetraploid Brassica napus Reveals Homoeologous Exchanges between Subgenomes.</title>
        <authorList>
            <person name="Davis J.T."/>
        </authorList>
    </citation>
    <scope>NUCLEOTIDE SEQUENCE [LARGE SCALE GENOMIC DNA]</scope>
    <source>
        <strain evidence="3">cv. Da-Ae</strain>
        <tissue evidence="2">Seedling</tissue>
    </source>
</reference>
<comment type="caution">
    <text evidence="2">The sequence shown here is derived from an EMBL/GenBank/DDBJ whole genome shotgun (WGS) entry which is preliminary data.</text>
</comment>
<feature type="transmembrane region" description="Helical" evidence="1">
    <location>
        <begin position="107"/>
        <end position="124"/>
    </location>
</feature>